<name>A0AAW2EIJ2_9HYME</name>
<gene>
    <name evidence="1" type="ORF">PUN28_018937</name>
</gene>
<protein>
    <submittedName>
        <fullName evidence="1">Uncharacterized protein</fullName>
    </submittedName>
</protein>
<proteinExistence type="predicted"/>
<dbReference type="AlphaFoldDB" id="A0AAW2EIJ2"/>
<sequence length="120" mass="14556">MAHVFSSPFSFVVETQVTRQIKHFNRFPSATDEEYNILRLCHLLRERELNCCRVIVHIARRYSLRNWVKQLTIGIQGTSQAHLRECRRRSINTKDNRFWRKILQRAIDYQYYRLSAQENN</sequence>
<dbReference type="EMBL" id="JADYXP020000024">
    <property type="protein sequence ID" value="KAL0101442.1"/>
    <property type="molecule type" value="Genomic_DNA"/>
</dbReference>
<evidence type="ECO:0000313" key="2">
    <source>
        <dbReference type="Proteomes" id="UP001430953"/>
    </source>
</evidence>
<comment type="caution">
    <text evidence="1">The sequence shown here is derived from an EMBL/GenBank/DDBJ whole genome shotgun (WGS) entry which is preliminary data.</text>
</comment>
<accession>A0AAW2EIJ2</accession>
<evidence type="ECO:0000313" key="1">
    <source>
        <dbReference type="EMBL" id="KAL0101442.1"/>
    </source>
</evidence>
<reference evidence="1 2" key="1">
    <citation type="submission" date="2023-03" db="EMBL/GenBank/DDBJ databases">
        <title>High recombination rates correlate with genetic variation in Cardiocondyla obscurior ants.</title>
        <authorList>
            <person name="Errbii M."/>
        </authorList>
    </citation>
    <scope>NUCLEOTIDE SEQUENCE [LARGE SCALE GENOMIC DNA]</scope>
    <source>
        <strain evidence="1">Alpha-2009</strain>
        <tissue evidence="1">Whole body</tissue>
    </source>
</reference>
<dbReference type="Proteomes" id="UP001430953">
    <property type="component" value="Unassembled WGS sequence"/>
</dbReference>
<organism evidence="1 2">
    <name type="scientific">Cardiocondyla obscurior</name>
    <dbReference type="NCBI Taxonomy" id="286306"/>
    <lineage>
        <taxon>Eukaryota</taxon>
        <taxon>Metazoa</taxon>
        <taxon>Ecdysozoa</taxon>
        <taxon>Arthropoda</taxon>
        <taxon>Hexapoda</taxon>
        <taxon>Insecta</taxon>
        <taxon>Pterygota</taxon>
        <taxon>Neoptera</taxon>
        <taxon>Endopterygota</taxon>
        <taxon>Hymenoptera</taxon>
        <taxon>Apocrita</taxon>
        <taxon>Aculeata</taxon>
        <taxon>Formicoidea</taxon>
        <taxon>Formicidae</taxon>
        <taxon>Myrmicinae</taxon>
        <taxon>Cardiocondyla</taxon>
    </lineage>
</organism>
<keyword evidence="2" id="KW-1185">Reference proteome</keyword>